<dbReference type="Proteomes" id="UP000521872">
    <property type="component" value="Unassembled WGS sequence"/>
</dbReference>
<dbReference type="PANTHER" id="PTHR39460">
    <property type="entry name" value="EXPRESSED PROTEIN"/>
    <property type="match status" value="1"/>
</dbReference>
<evidence type="ECO:0000313" key="5">
    <source>
        <dbReference type="Proteomes" id="UP000521872"/>
    </source>
</evidence>
<dbReference type="InterPro" id="IPR056146">
    <property type="entry name" value="DUF7729"/>
</dbReference>
<evidence type="ECO:0000256" key="1">
    <source>
        <dbReference type="SAM" id="MobiDB-lite"/>
    </source>
</evidence>
<keyword evidence="2" id="KW-1133">Transmembrane helix</keyword>
<name>A0A8H4VSD7_9AGAR</name>
<organism evidence="4 5">
    <name type="scientific">Agrocybe pediades</name>
    <dbReference type="NCBI Taxonomy" id="84607"/>
    <lineage>
        <taxon>Eukaryota</taxon>
        <taxon>Fungi</taxon>
        <taxon>Dikarya</taxon>
        <taxon>Basidiomycota</taxon>
        <taxon>Agaricomycotina</taxon>
        <taxon>Agaricomycetes</taxon>
        <taxon>Agaricomycetidae</taxon>
        <taxon>Agaricales</taxon>
        <taxon>Agaricineae</taxon>
        <taxon>Strophariaceae</taxon>
        <taxon>Agrocybe</taxon>
    </lineage>
</organism>
<keyword evidence="5" id="KW-1185">Reference proteome</keyword>
<keyword evidence="2" id="KW-0812">Transmembrane</keyword>
<proteinExistence type="predicted"/>
<dbReference type="AlphaFoldDB" id="A0A8H4VSD7"/>
<feature type="compositionally biased region" description="Low complexity" evidence="1">
    <location>
        <begin position="105"/>
        <end position="128"/>
    </location>
</feature>
<dbReference type="PANTHER" id="PTHR39460:SF1">
    <property type="entry name" value="C6 TRANSCRIPTION FACTOR"/>
    <property type="match status" value="1"/>
</dbReference>
<evidence type="ECO:0000313" key="4">
    <source>
        <dbReference type="EMBL" id="KAF4618585.1"/>
    </source>
</evidence>
<evidence type="ECO:0000256" key="2">
    <source>
        <dbReference type="SAM" id="Phobius"/>
    </source>
</evidence>
<gene>
    <name evidence="4" type="ORF">D9613_010091</name>
</gene>
<feature type="transmembrane region" description="Helical" evidence="2">
    <location>
        <begin position="52"/>
        <end position="70"/>
    </location>
</feature>
<feature type="compositionally biased region" description="Pro residues" evidence="1">
    <location>
        <begin position="1"/>
        <end position="11"/>
    </location>
</feature>
<evidence type="ECO:0000259" key="3">
    <source>
        <dbReference type="Pfam" id="PF24855"/>
    </source>
</evidence>
<feature type="region of interest" description="Disordered" evidence="1">
    <location>
        <begin position="98"/>
        <end position="146"/>
    </location>
</feature>
<feature type="domain" description="DUF7729" evidence="3">
    <location>
        <begin position="147"/>
        <end position="360"/>
    </location>
</feature>
<accession>A0A8H4VSD7</accession>
<protein>
    <recommendedName>
        <fullName evidence="3">DUF7729 domain-containing protein</fullName>
    </recommendedName>
</protein>
<reference evidence="4 5" key="1">
    <citation type="submission" date="2019-12" db="EMBL/GenBank/DDBJ databases">
        <authorList>
            <person name="Floudas D."/>
            <person name="Bentzer J."/>
            <person name="Ahren D."/>
            <person name="Johansson T."/>
            <person name="Persson P."/>
            <person name="Tunlid A."/>
        </authorList>
    </citation>
    <scope>NUCLEOTIDE SEQUENCE [LARGE SCALE GENOMIC DNA]</scope>
    <source>
        <strain evidence="4 5">CBS 102.39</strain>
    </source>
</reference>
<keyword evidence="2" id="KW-0472">Membrane</keyword>
<feature type="region of interest" description="Disordered" evidence="1">
    <location>
        <begin position="1"/>
        <end position="44"/>
    </location>
</feature>
<sequence>MFTPPPSPVPPRNSDLPRSESPPPLDLNEKEDMLPQESPEEMKRRAGRRLRLAVLLVPLLVILFSLYQTYLANRVSELSTTQPLSHSWHGLVRDEHGPKLHKRQSSSNSQVSNSSGSQSSSSSSTSSTPTRVADQPLPTVPSAPPVLPTPFPQSLVDLGQNFTSPSCAAFFTNMTGSAPFRSCRPFSLLLGSSPDFINAQSNLTLMNSLIWGTCNTNTAYSQCQSNMAWFASSLKDNCAKELDADYTLAVETLQGLNAFSVMHDAACLTSPGTNSYCYVNAVRNSNPADLYYYQLPLGIGIPKVSTSLTCSQCSVSVMRVYASALTDLSTAPLLTGLKSTYDDAASYSAQVCGANFAQASFSSGAAAGHLKRRTSWTSSVTSVGMFAAAWTVLRYLS</sequence>
<comment type="caution">
    <text evidence="4">The sequence shown here is derived from an EMBL/GenBank/DDBJ whole genome shotgun (WGS) entry which is preliminary data.</text>
</comment>
<dbReference type="EMBL" id="JAACJL010000017">
    <property type="protein sequence ID" value="KAF4618585.1"/>
    <property type="molecule type" value="Genomic_DNA"/>
</dbReference>
<dbReference type="Pfam" id="PF24855">
    <property type="entry name" value="DUF7729"/>
    <property type="match status" value="1"/>
</dbReference>